<dbReference type="EMBL" id="BLSD01000122">
    <property type="protein sequence ID" value="GFP40001.1"/>
    <property type="molecule type" value="Genomic_DNA"/>
</dbReference>
<dbReference type="EMBL" id="BLRU01000011">
    <property type="protein sequence ID" value="GFP18750.1"/>
    <property type="molecule type" value="Genomic_DNA"/>
</dbReference>
<evidence type="ECO:0000313" key="5">
    <source>
        <dbReference type="Proteomes" id="UP000574717"/>
    </source>
</evidence>
<evidence type="ECO:0008006" key="7">
    <source>
        <dbReference type="Google" id="ProtNLM"/>
    </source>
</evidence>
<dbReference type="SUPFAM" id="SSF88723">
    <property type="entry name" value="PIN domain-like"/>
    <property type="match status" value="1"/>
</dbReference>
<dbReference type="InterPro" id="IPR029060">
    <property type="entry name" value="PIN-like_dom_sf"/>
</dbReference>
<comment type="caution">
    <text evidence="2">The sequence shown here is derived from an EMBL/GenBank/DDBJ whole genome shotgun (WGS) entry which is preliminary data.</text>
</comment>
<reference evidence="4 5" key="1">
    <citation type="journal article" date="2020" name="Front. Microbiol.">
        <title>Single-cell genomics of novel Actinobacteria with the Wood-Ljungdahl pathway discovered in a serpentinizing system.</title>
        <authorList>
            <person name="Merino N."/>
            <person name="Kawai M."/>
            <person name="Boyd E.S."/>
            <person name="Colman D.R."/>
            <person name="McGlynn S.E."/>
            <person name="Nealson K.H."/>
            <person name="Kurokawa K."/>
            <person name="Hongoh Y."/>
        </authorList>
    </citation>
    <scope>NUCLEOTIDE SEQUENCE [LARGE SCALE GENOMIC DNA]</scope>
    <source>
        <strain evidence="1 5">S03</strain>
        <strain evidence="2 6">S09_30</strain>
        <strain evidence="3 4">S47</strain>
    </source>
</reference>
<dbReference type="Proteomes" id="UP000569018">
    <property type="component" value="Unassembled WGS sequence"/>
</dbReference>
<organism evidence="2 6">
    <name type="scientific">Candidatus Hakubella thermalkaliphila</name>
    <dbReference type="NCBI Taxonomy" id="2754717"/>
    <lineage>
        <taxon>Bacteria</taxon>
        <taxon>Bacillati</taxon>
        <taxon>Actinomycetota</taxon>
        <taxon>Actinomycetota incertae sedis</taxon>
        <taxon>Candidatus Hakubellales</taxon>
        <taxon>Candidatus Hakubellaceae</taxon>
        <taxon>Candidatus Hakubella</taxon>
    </lineage>
</organism>
<dbReference type="AlphaFoldDB" id="A0A6V8NW97"/>
<dbReference type="Proteomes" id="UP000585609">
    <property type="component" value="Unassembled WGS sequence"/>
</dbReference>
<sequence length="146" mass="17020">MKVFIDSDIFIRDLRYPKDQRFRENSAFLEQVYKGKLKGFTSIYNVLEVCGILSFNLSEERLLELYAGFRDKYNLQILFPKRNGESVCFLISELFLLIAKKLSFGDALIASMVEQNHKALDRFISWNAEHFKDKLSVEAITPPEIL</sequence>
<gene>
    <name evidence="1" type="ORF">HKBW3S03_00255</name>
    <name evidence="2" type="ORF">HKBW3S09_01219</name>
    <name evidence="3" type="ORF">HKBW3S47_01698</name>
</gene>
<evidence type="ECO:0000313" key="6">
    <source>
        <dbReference type="Proteomes" id="UP000585609"/>
    </source>
</evidence>
<protein>
    <recommendedName>
        <fullName evidence="7">PIN domain-containing protein</fullName>
    </recommendedName>
</protein>
<evidence type="ECO:0000313" key="2">
    <source>
        <dbReference type="EMBL" id="GFP23754.1"/>
    </source>
</evidence>
<proteinExistence type="predicted"/>
<dbReference type="Proteomes" id="UP000574717">
    <property type="component" value="Unassembled WGS sequence"/>
</dbReference>
<dbReference type="EMBL" id="BLRW01000186">
    <property type="protein sequence ID" value="GFP23754.1"/>
    <property type="molecule type" value="Genomic_DNA"/>
</dbReference>
<dbReference type="Gene3D" id="3.40.50.1010">
    <property type="entry name" value="5'-nuclease"/>
    <property type="match status" value="1"/>
</dbReference>
<evidence type="ECO:0000313" key="3">
    <source>
        <dbReference type="EMBL" id="GFP40001.1"/>
    </source>
</evidence>
<name>A0A6V8NW97_9ACTN</name>
<accession>A0A6V8NW97</accession>
<evidence type="ECO:0000313" key="1">
    <source>
        <dbReference type="EMBL" id="GFP18750.1"/>
    </source>
</evidence>
<evidence type="ECO:0000313" key="4">
    <source>
        <dbReference type="Proteomes" id="UP000569018"/>
    </source>
</evidence>